<gene>
    <name evidence="2" type="ORF">THASP1DRAFT_29362</name>
</gene>
<dbReference type="EMBL" id="KZ992565">
    <property type="protein sequence ID" value="RKP08836.1"/>
    <property type="molecule type" value="Genomic_DNA"/>
</dbReference>
<feature type="compositionally biased region" description="Basic residues" evidence="1">
    <location>
        <begin position="206"/>
        <end position="216"/>
    </location>
</feature>
<feature type="region of interest" description="Disordered" evidence="1">
    <location>
        <begin position="1"/>
        <end position="20"/>
    </location>
</feature>
<feature type="region of interest" description="Disordered" evidence="1">
    <location>
        <begin position="281"/>
        <end position="361"/>
    </location>
</feature>
<keyword evidence="3" id="KW-1185">Reference proteome</keyword>
<evidence type="ECO:0000256" key="1">
    <source>
        <dbReference type="SAM" id="MobiDB-lite"/>
    </source>
</evidence>
<dbReference type="AlphaFoldDB" id="A0A4P9XRV6"/>
<dbReference type="GO" id="GO:0006396">
    <property type="term" value="P:RNA processing"/>
    <property type="evidence" value="ECO:0007669"/>
    <property type="project" value="InterPro"/>
</dbReference>
<sequence length="361" mass="38510">MSSAASTRASTPSNASSKPAYTGAAAETAACMDHLWRLSHAVFSAEPALAAHYQSALRTVAHAGKQPVSESVRRRCCERCGVPRVPARTCQVRVAARAQTRCRRPAQHAGRVRETPHANTAADVMALDDTQEPATSLTNATARKPVTLQYTPRTADQRPAGQSSRLHSVRNVDVFCLLCGLQSRYGGATRVELRAASTTAMQRQRQQQRIRKRQQQAKKAAEPVLARRPAASDAQSSAQQKLNMSLATNAGGKSDAPVVIAPTPGPMLALATRATDAVGGMTTGTASHSAQKGRVGSAATAKPANKTGMRRQNTKQQPVQGGKAKKKHALGRLLDEGRKRREEAEANRKGSASLTDFLMNL</sequence>
<feature type="region of interest" description="Disordered" evidence="1">
    <location>
        <begin position="199"/>
        <end position="240"/>
    </location>
</feature>
<feature type="compositionally biased region" description="Basic and acidic residues" evidence="1">
    <location>
        <begin position="333"/>
        <end position="348"/>
    </location>
</feature>
<dbReference type="InterPro" id="IPR007175">
    <property type="entry name" value="Rpr2/Snm1/Rpp21"/>
</dbReference>
<evidence type="ECO:0000313" key="3">
    <source>
        <dbReference type="Proteomes" id="UP000271241"/>
    </source>
</evidence>
<name>A0A4P9XRV6_9FUNG</name>
<evidence type="ECO:0000313" key="2">
    <source>
        <dbReference type="EMBL" id="RKP08836.1"/>
    </source>
</evidence>
<dbReference type="Pfam" id="PF04032">
    <property type="entry name" value="Rpr2"/>
    <property type="match status" value="1"/>
</dbReference>
<protein>
    <submittedName>
        <fullName evidence="2">Uncharacterized protein</fullName>
    </submittedName>
</protein>
<reference evidence="3" key="1">
    <citation type="journal article" date="2018" name="Nat. Microbiol.">
        <title>Leveraging single-cell genomics to expand the fungal tree of life.</title>
        <authorList>
            <person name="Ahrendt S.R."/>
            <person name="Quandt C.A."/>
            <person name="Ciobanu D."/>
            <person name="Clum A."/>
            <person name="Salamov A."/>
            <person name="Andreopoulos B."/>
            <person name="Cheng J.F."/>
            <person name="Woyke T."/>
            <person name="Pelin A."/>
            <person name="Henrissat B."/>
            <person name="Reynolds N.K."/>
            <person name="Benny G.L."/>
            <person name="Smith M.E."/>
            <person name="James T.Y."/>
            <person name="Grigoriev I.V."/>
        </authorList>
    </citation>
    <scope>NUCLEOTIDE SEQUENCE [LARGE SCALE GENOMIC DNA]</scope>
    <source>
        <strain evidence="3">RSA 1356</strain>
    </source>
</reference>
<dbReference type="Proteomes" id="UP000271241">
    <property type="component" value="Unassembled WGS sequence"/>
</dbReference>
<proteinExistence type="predicted"/>
<accession>A0A4P9XRV6</accession>
<feature type="compositionally biased region" description="Low complexity" evidence="1">
    <location>
        <begin position="231"/>
        <end position="240"/>
    </location>
</feature>
<organism evidence="2 3">
    <name type="scientific">Thamnocephalis sphaerospora</name>
    <dbReference type="NCBI Taxonomy" id="78915"/>
    <lineage>
        <taxon>Eukaryota</taxon>
        <taxon>Fungi</taxon>
        <taxon>Fungi incertae sedis</taxon>
        <taxon>Zoopagomycota</taxon>
        <taxon>Zoopagomycotina</taxon>
        <taxon>Zoopagomycetes</taxon>
        <taxon>Zoopagales</taxon>
        <taxon>Sigmoideomycetaceae</taxon>
        <taxon>Thamnocephalis</taxon>
    </lineage>
</organism>